<evidence type="ECO:0000256" key="2">
    <source>
        <dbReference type="ARBA" id="ARBA00022737"/>
    </source>
</evidence>
<evidence type="ECO:0000256" key="5">
    <source>
        <dbReference type="ARBA" id="ARBA00023117"/>
    </source>
</evidence>
<dbReference type="SMART" id="SM00439">
    <property type="entry name" value="BAH"/>
    <property type="match status" value="1"/>
</dbReference>
<dbReference type="OrthoDB" id="1742084at2759"/>
<dbReference type="Pfam" id="PF00439">
    <property type="entry name" value="Bromodomain"/>
    <property type="match status" value="2"/>
</dbReference>
<dbReference type="InterPro" id="IPR043151">
    <property type="entry name" value="BAH_sf"/>
</dbReference>
<dbReference type="HOGENOM" id="CLU_007728_0_0_1"/>
<dbReference type="CDD" id="cd04369">
    <property type="entry name" value="Bromodomain"/>
    <property type="match status" value="1"/>
</dbReference>
<dbReference type="PANTHER" id="PTHR16062">
    <property type="entry name" value="SWI/SNF-RELATED"/>
    <property type="match status" value="1"/>
</dbReference>
<dbReference type="PANTHER" id="PTHR16062:SF21">
    <property type="entry name" value="CHROMATIN STRUCTURE-REMODELING COMPLEX SUBUNIT RSC1-RELATED"/>
    <property type="match status" value="1"/>
</dbReference>
<dbReference type="PROSITE" id="PS00633">
    <property type="entry name" value="BROMODOMAIN_1"/>
    <property type="match status" value="1"/>
</dbReference>
<feature type="region of interest" description="Disordered" evidence="9">
    <location>
        <begin position="214"/>
        <end position="296"/>
    </location>
</feature>
<evidence type="ECO:0000259" key="10">
    <source>
        <dbReference type="PROSITE" id="PS50014"/>
    </source>
</evidence>
<keyword evidence="6" id="KW-0804">Transcription</keyword>
<feature type="region of interest" description="Disordered" evidence="9">
    <location>
        <begin position="21"/>
        <end position="99"/>
    </location>
</feature>
<evidence type="ECO:0000256" key="6">
    <source>
        <dbReference type="ARBA" id="ARBA00023163"/>
    </source>
</evidence>
<dbReference type="GO" id="GO:0006338">
    <property type="term" value="P:chromatin remodeling"/>
    <property type="evidence" value="ECO:0007669"/>
    <property type="project" value="InterPro"/>
</dbReference>
<dbReference type="AlphaFoldDB" id="R8BQA5"/>
<dbReference type="SUPFAM" id="SSF47370">
    <property type="entry name" value="Bromodomain"/>
    <property type="match status" value="2"/>
</dbReference>
<dbReference type="PROSITE" id="PS50014">
    <property type="entry name" value="BROMODOMAIN_2"/>
    <property type="match status" value="2"/>
</dbReference>
<keyword evidence="5 8" id="KW-0103">Bromodomain</keyword>
<evidence type="ECO:0000313" key="12">
    <source>
        <dbReference type="EMBL" id="EOO01558.1"/>
    </source>
</evidence>
<dbReference type="InterPro" id="IPR036427">
    <property type="entry name" value="Bromodomain-like_sf"/>
</dbReference>
<dbReference type="Pfam" id="PF01426">
    <property type="entry name" value="BAH"/>
    <property type="match status" value="1"/>
</dbReference>
<dbReference type="EMBL" id="KB932992">
    <property type="protein sequence ID" value="EOO01558.1"/>
    <property type="molecule type" value="Genomic_DNA"/>
</dbReference>
<comment type="subcellular location">
    <subcellularLocation>
        <location evidence="1">Nucleus</location>
    </subcellularLocation>
</comment>
<accession>R8BQA5</accession>
<dbReference type="InterPro" id="IPR018359">
    <property type="entry name" value="Bromodomain_CS"/>
</dbReference>
<dbReference type="CDD" id="cd04717">
    <property type="entry name" value="BAH_polybromo"/>
    <property type="match status" value="1"/>
</dbReference>
<dbReference type="InterPro" id="IPR001025">
    <property type="entry name" value="BAH_dom"/>
</dbReference>
<feature type="region of interest" description="Disordered" evidence="9">
    <location>
        <begin position="703"/>
        <end position="728"/>
    </location>
</feature>
<dbReference type="Proteomes" id="UP000014074">
    <property type="component" value="Unassembled WGS sequence"/>
</dbReference>
<keyword evidence="4" id="KW-0805">Transcription regulation</keyword>
<dbReference type="InterPro" id="IPR037382">
    <property type="entry name" value="Rsc/polybromo"/>
</dbReference>
<dbReference type="FunFam" id="2.30.30.490:FF:000015">
    <property type="entry name" value="Chromatin structure-remodeling complex subunit RSC1"/>
    <property type="match status" value="1"/>
</dbReference>
<feature type="compositionally biased region" description="Basic and acidic residues" evidence="9">
    <location>
        <begin position="274"/>
        <end position="284"/>
    </location>
</feature>
<keyword evidence="2" id="KW-0677">Repeat</keyword>
<feature type="compositionally biased region" description="Acidic residues" evidence="9">
    <location>
        <begin position="50"/>
        <end position="86"/>
    </location>
</feature>
<dbReference type="PROSITE" id="PS51038">
    <property type="entry name" value="BAH"/>
    <property type="match status" value="1"/>
</dbReference>
<organism evidence="12 13">
    <name type="scientific">Phaeoacremonium minimum (strain UCR-PA7)</name>
    <name type="common">Esca disease fungus</name>
    <name type="synonym">Togninia minima</name>
    <dbReference type="NCBI Taxonomy" id="1286976"/>
    <lineage>
        <taxon>Eukaryota</taxon>
        <taxon>Fungi</taxon>
        <taxon>Dikarya</taxon>
        <taxon>Ascomycota</taxon>
        <taxon>Pezizomycotina</taxon>
        <taxon>Sordariomycetes</taxon>
        <taxon>Sordariomycetidae</taxon>
        <taxon>Togniniales</taxon>
        <taxon>Togniniaceae</taxon>
        <taxon>Phaeoacremonium</taxon>
    </lineage>
</organism>
<reference evidence="13" key="1">
    <citation type="journal article" date="2013" name="Genome Announc.">
        <title>Draft genome sequence of the ascomycete Phaeoacremonium aleophilum strain UCR-PA7, a causal agent of the esca disease complex in grapevines.</title>
        <authorList>
            <person name="Blanco-Ulate B."/>
            <person name="Rolshausen P."/>
            <person name="Cantu D."/>
        </authorList>
    </citation>
    <scope>NUCLEOTIDE SEQUENCE [LARGE SCALE GENOMIC DNA]</scope>
    <source>
        <strain evidence="13">UCR-PA7</strain>
    </source>
</reference>
<dbReference type="KEGG" id="tmn:UCRPA7_2952"/>
<keyword evidence="13" id="KW-1185">Reference proteome</keyword>
<evidence type="ECO:0000256" key="7">
    <source>
        <dbReference type="ARBA" id="ARBA00023242"/>
    </source>
</evidence>
<protein>
    <submittedName>
        <fullName evidence="12">Putative rsc complex subunit protein</fullName>
    </submittedName>
</protein>
<name>R8BQA5_PHAM7</name>
<feature type="compositionally biased region" description="Basic and acidic residues" evidence="9">
    <location>
        <begin position="708"/>
        <end position="725"/>
    </location>
</feature>
<evidence type="ECO:0000256" key="4">
    <source>
        <dbReference type="ARBA" id="ARBA00023015"/>
    </source>
</evidence>
<proteinExistence type="predicted"/>
<feature type="compositionally biased region" description="Acidic residues" evidence="9">
    <location>
        <begin position="232"/>
        <end position="258"/>
    </location>
</feature>
<dbReference type="RefSeq" id="XP_007913696.1">
    <property type="nucleotide sequence ID" value="XM_007915505.1"/>
</dbReference>
<gene>
    <name evidence="12" type="ORF">UCRPA7_2952</name>
</gene>
<dbReference type="SMART" id="SM00297">
    <property type="entry name" value="BROMO"/>
    <property type="match status" value="2"/>
</dbReference>
<evidence type="ECO:0000256" key="9">
    <source>
        <dbReference type="SAM" id="MobiDB-lite"/>
    </source>
</evidence>
<evidence type="ECO:0000259" key="11">
    <source>
        <dbReference type="PROSITE" id="PS51038"/>
    </source>
</evidence>
<feature type="domain" description="BAH" evidence="11">
    <location>
        <begin position="427"/>
        <end position="546"/>
    </location>
</feature>
<dbReference type="InterPro" id="IPR001487">
    <property type="entry name" value="Bromodomain"/>
</dbReference>
<dbReference type="GO" id="GO:0003682">
    <property type="term" value="F:chromatin binding"/>
    <property type="evidence" value="ECO:0007669"/>
    <property type="project" value="InterPro"/>
</dbReference>
<dbReference type="Gene3D" id="1.20.920.10">
    <property type="entry name" value="Bromodomain-like"/>
    <property type="match status" value="2"/>
</dbReference>
<feature type="compositionally biased region" description="Basic and acidic residues" evidence="9">
    <location>
        <begin position="30"/>
        <end position="49"/>
    </location>
</feature>
<feature type="domain" description="Bromo" evidence="10">
    <location>
        <begin position="315"/>
        <end position="385"/>
    </location>
</feature>
<feature type="domain" description="Bromo" evidence="10">
    <location>
        <begin position="116"/>
        <end position="186"/>
    </location>
</feature>
<evidence type="ECO:0000256" key="1">
    <source>
        <dbReference type="ARBA" id="ARBA00004123"/>
    </source>
</evidence>
<evidence type="ECO:0000256" key="8">
    <source>
        <dbReference type="PROSITE-ProRule" id="PRU00035"/>
    </source>
</evidence>
<dbReference type="eggNOG" id="KOG1827">
    <property type="taxonomic scope" value="Eukaryota"/>
</dbReference>
<dbReference type="GeneID" id="19323252"/>
<dbReference type="GO" id="GO:0016586">
    <property type="term" value="C:RSC-type complex"/>
    <property type="evidence" value="ECO:0007669"/>
    <property type="project" value="InterPro"/>
</dbReference>
<evidence type="ECO:0000313" key="13">
    <source>
        <dbReference type="Proteomes" id="UP000014074"/>
    </source>
</evidence>
<dbReference type="FunFam" id="1.20.920.10:FF:000048">
    <property type="entry name" value="RSC complex subunit (RSC1), putative"/>
    <property type="match status" value="1"/>
</dbReference>
<keyword evidence="7" id="KW-0539">Nucleus</keyword>
<dbReference type="GO" id="GO:0006368">
    <property type="term" value="P:transcription elongation by RNA polymerase II"/>
    <property type="evidence" value="ECO:0007669"/>
    <property type="project" value="TreeGrafter"/>
</dbReference>
<evidence type="ECO:0000256" key="3">
    <source>
        <dbReference type="ARBA" id="ARBA00022853"/>
    </source>
</evidence>
<dbReference type="PRINTS" id="PR00503">
    <property type="entry name" value="BROMODOMAIN"/>
</dbReference>
<keyword evidence="3" id="KW-0156">Chromatin regulator</keyword>
<dbReference type="Gene3D" id="2.30.30.490">
    <property type="match status" value="1"/>
</dbReference>
<sequence length="793" mass="91094">MYQNPDPYPSFQDLDIQVASGCSGAGKMAPKTDEKSIEVRDSIEAKGTNDEDVDMEDAENQMDVDADADADADAEGEEDADGEPDDAAPSRSSKGPRDLVQVIENTSNYLCNYTEDGEEIAAGFQRLPNKRLLPDYFDVISEPIAFSTIRGKCVRKGYANFAEFVRDVALIFHNAQVYNRPSAPIFQYAVRLREVFKEKLQELIADGTVAAGEAELPDFGELPPVEDSPPPEAEDEEDIDEDEEDDEDDEDDDDSDDEDGHRRRRSRRGRPSSGRKDADDEDGHKKRGRPPKVFTPMEARINAVLKGLRKFKNDDGSLRIVPFEKLPDKLVHKDYYATIKNPIALDMIKKKAKRKKYRSVDEVMIDVDLMFKNALEYNEEGSEIYEDAQELQKQAHILAEQEKAKSDEAFRDDDGKLPLAEVQYDGETWKVGDWVHINNLNDLTKPIVAQIYRLWQDESGQKWLNACWYYRPEQTVHRFEKHFFENEVVKTGQYRDHRVEEIKDRCFVMFITRYHKGRPRGFPRDKDVYVCEARYNEEKYKFNKIKTWTSCVPDEVREKDYEMDLFDPPHKVRKVPSPIKHLLQSDAKETDPLPKPTWGSPNAPPIIGAVHRRPREANQMPNAMAYDHHRMAPTPAAMTPQLEVYTLPDGLDASIPPEVRDQFQRDDQGRVLFFTAPPLNRPHPGVSQEHAGLGHSVAYLADKKKRHAEREKKRKEKEDSREQAQRKKVAYLRTRREEEEQKLYAAAGNAIGDWLAIHMAETDRLKEELTPFKAERDAWLKEKKGVIENGKAL</sequence>